<dbReference type="AlphaFoldDB" id="A0A1W6MZJ8"/>
<accession>A0A1W6MZJ8</accession>
<dbReference type="Proteomes" id="UP000193978">
    <property type="component" value="Chromosome"/>
</dbReference>
<evidence type="ECO:0000313" key="3">
    <source>
        <dbReference type="Proteomes" id="UP000193978"/>
    </source>
</evidence>
<name>A0A1W6MZJ8_9HYPH</name>
<proteinExistence type="predicted"/>
<organism evidence="2 3">
    <name type="scientific">Methylocystis bryophila</name>
    <dbReference type="NCBI Taxonomy" id="655015"/>
    <lineage>
        <taxon>Bacteria</taxon>
        <taxon>Pseudomonadati</taxon>
        <taxon>Pseudomonadota</taxon>
        <taxon>Alphaproteobacteria</taxon>
        <taxon>Hyphomicrobiales</taxon>
        <taxon>Methylocystaceae</taxon>
        <taxon>Methylocystis</taxon>
    </lineage>
</organism>
<dbReference type="Pfam" id="PF09361">
    <property type="entry name" value="Phasin_2"/>
    <property type="match status" value="1"/>
</dbReference>
<sequence length="123" mass="13261">MVANFDNVQQLGKDQFEAASASASAIAKGWQGIAAETQEYSKKSFEKGRAFAEKLLGVKKFDEAIALQQEYAKGAYEDFVAQATKIGELYTDLAKEAFKPIETAAKTFNPAAKSFGSTFGSAE</sequence>
<dbReference type="KEGG" id="mbry:B1812_19840"/>
<evidence type="ECO:0000313" key="2">
    <source>
        <dbReference type="EMBL" id="ARN82956.1"/>
    </source>
</evidence>
<dbReference type="STRING" id="655015.B1812_19840"/>
<keyword evidence="3" id="KW-1185">Reference proteome</keyword>
<feature type="domain" description="Phasin" evidence="1">
    <location>
        <begin position="8"/>
        <end position="103"/>
    </location>
</feature>
<evidence type="ECO:0000259" key="1">
    <source>
        <dbReference type="Pfam" id="PF09361"/>
    </source>
</evidence>
<dbReference type="OrthoDB" id="7678100at2"/>
<dbReference type="RefSeq" id="WP_085773097.1">
    <property type="nucleotide sequence ID" value="NZ_AP027149.1"/>
</dbReference>
<dbReference type="InterPro" id="IPR018968">
    <property type="entry name" value="Phasin"/>
</dbReference>
<dbReference type="EMBL" id="CP019948">
    <property type="protein sequence ID" value="ARN82956.1"/>
    <property type="molecule type" value="Genomic_DNA"/>
</dbReference>
<gene>
    <name evidence="2" type="ORF">B1812_19840</name>
</gene>
<reference evidence="2 3" key="1">
    <citation type="submission" date="2017-02" db="EMBL/GenBank/DDBJ databases">
        <authorList>
            <person name="Peterson S.W."/>
        </authorList>
    </citation>
    <scope>NUCLEOTIDE SEQUENCE [LARGE SCALE GENOMIC DNA]</scope>
    <source>
        <strain evidence="2 3">S285</strain>
    </source>
</reference>
<protein>
    <submittedName>
        <fullName evidence="2">Phasin family protein</fullName>
    </submittedName>
</protein>